<dbReference type="EMBL" id="JACHCA010000025">
    <property type="protein sequence ID" value="MBB6131474.1"/>
    <property type="molecule type" value="Genomic_DNA"/>
</dbReference>
<dbReference type="OrthoDB" id="9801665at2"/>
<keyword evidence="4" id="KW-1185">Reference proteome</keyword>
<organism evidence="3 5">
    <name type="scientific">Mucilaginibacter lappiensis</name>
    <dbReference type="NCBI Taxonomy" id="354630"/>
    <lineage>
        <taxon>Bacteria</taxon>
        <taxon>Pseudomonadati</taxon>
        <taxon>Bacteroidota</taxon>
        <taxon>Sphingobacteriia</taxon>
        <taxon>Sphingobacteriales</taxon>
        <taxon>Sphingobacteriaceae</taxon>
        <taxon>Mucilaginibacter</taxon>
    </lineage>
</organism>
<dbReference type="Gene3D" id="3.40.50.300">
    <property type="entry name" value="P-loop containing nucleotide triphosphate hydrolases"/>
    <property type="match status" value="1"/>
</dbReference>
<evidence type="ECO:0000313" key="4">
    <source>
        <dbReference type="Proteomes" id="UP000541583"/>
    </source>
</evidence>
<feature type="domain" description="ORC1/DEAH AAA+ ATPase" evidence="1">
    <location>
        <begin position="34"/>
        <end position="174"/>
    </location>
</feature>
<dbReference type="PANTHER" id="PTHR35894">
    <property type="entry name" value="GENERAL SECRETION PATHWAY PROTEIN A-RELATED"/>
    <property type="match status" value="1"/>
</dbReference>
<dbReference type="Pfam" id="PF13401">
    <property type="entry name" value="AAA_22"/>
    <property type="match status" value="1"/>
</dbReference>
<comment type="caution">
    <text evidence="3">The sequence shown here is derived from an EMBL/GenBank/DDBJ whole genome shotgun (WGS) entry which is preliminary data.</text>
</comment>
<gene>
    <name evidence="3" type="ORF">HDF22_005625</name>
    <name evidence="2" type="ORF">HDF23_000407</name>
</gene>
<evidence type="ECO:0000313" key="2">
    <source>
        <dbReference type="EMBL" id="MBB6107677.1"/>
    </source>
</evidence>
<dbReference type="SUPFAM" id="SSF52540">
    <property type="entry name" value="P-loop containing nucleoside triphosphate hydrolases"/>
    <property type="match status" value="1"/>
</dbReference>
<accession>A0A1N6P8X8</accession>
<dbReference type="PANTHER" id="PTHR35894:SF5">
    <property type="entry name" value="MU-LIKE PROPHAGE FLUMU DNA TRANSPOSITION PROTEIN B"/>
    <property type="match status" value="1"/>
</dbReference>
<evidence type="ECO:0000313" key="5">
    <source>
        <dbReference type="Proteomes" id="UP000548326"/>
    </source>
</evidence>
<dbReference type="Proteomes" id="UP000541583">
    <property type="component" value="Unassembled WGS sequence"/>
</dbReference>
<reference evidence="4 5" key="1">
    <citation type="submission" date="2020-08" db="EMBL/GenBank/DDBJ databases">
        <title>Genomic Encyclopedia of Type Strains, Phase IV (KMG-V): Genome sequencing to study the core and pangenomes of soil and plant-associated prokaryotes.</title>
        <authorList>
            <person name="Whitman W."/>
        </authorList>
    </citation>
    <scope>NUCLEOTIDE SEQUENCE [LARGE SCALE GENOMIC DNA]</scope>
    <source>
        <strain evidence="2 4">ANJLi2</strain>
        <strain evidence="3 5">MP601</strain>
    </source>
</reference>
<dbReference type="InterPro" id="IPR052026">
    <property type="entry name" value="ExeA_AAA_ATPase_DNA-bind"/>
</dbReference>
<dbReference type="Proteomes" id="UP000548326">
    <property type="component" value="Unassembled WGS sequence"/>
</dbReference>
<evidence type="ECO:0000313" key="3">
    <source>
        <dbReference type="EMBL" id="MBB6131474.1"/>
    </source>
</evidence>
<dbReference type="InterPro" id="IPR049945">
    <property type="entry name" value="AAA_22"/>
</dbReference>
<dbReference type="GO" id="GO:0016887">
    <property type="term" value="F:ATP hydrolysis activity"/>
    <property type="evidence" value="ECO:0007669"/>
    <property type="project" value="InterPro"/>
</dbReference>
<evidence type="ECO:0000259" key="1">
    <source>
        <dbReference type="Pfam" id="PF13401"/>
    </source>
</evidence>
<proteinExistence type="predicted"/>
<dbReference type="InterPro" id="IPR027417">
    <property type="entry name" value="P-loop_NTPase"/>
</dbReference>
<name>A0A1N6P8X8_9SPHI</name>
<sequence>MNDLKIPGKALKSFVLTQEFKRFKEFAVSCTDFRYIGICYGDPGVGKSLAASHYTNWDDEITDENAIDDISPERRKMIESCKGIVVTAPVTNTPKIIKTNIVRRTFGYGVALSKANNETDVYKRVVNSQGLCPLVIIDEADRLNINSLEEVRNLYDQHLFGLIFIGMPGIEKKFSRYPQLYSRIGFSHEFKRLSEDEMKFIFPKIWRNLGLIYNPDDFSDVEALNIIMRVTGGNFRLIDRLFSQITRILKINKLQGITKEVVEAARKCLIIGDH</sequence>
<dbReference type="STRING" id="354630.SAMN05421821_101406"/>
<protein>
    <recommendedName>
        <fullName evidence="1">ORC1/DEAH AAA+ ATPase domain-containing protein</fullName>
    </recommendedName>
</protein>
<dbReference type="RefSeq" id="WP_076369873.1">
    <property type="nucleotide sequence ID" value="NZ_FTMG01000001.1"/>
</dbReference>
<dbReference type="EMBL" id="JACHCB010000001">
    <property type="protein sequence ID" value="MBB6107677.1"/>
    <property type="molecule type" value="Genomic_DNA"/>
</dbReference>
<dbReference type="AlphaFoldDB" id="A0A1N6P8X8"/>